<accession>A0AAN9ZH05</accession>
<evidence type="ECO:0000259" key="1">
    <source>
        <dbReference type="Pfam" id="PF17906"/>
    </source>
</evidence>
<dbReference type="PANTHER" id="PTHR46060">
    <property type="entry name" value="MARINER MOS1 TRANSPOSASE-LIKE PROTEIN"/>
    <property type="match status" value="1"/>
</dbReference>
<reference evidence="2 3" key="1">
    <citation type="submission" date="2024-03" db="EMBL/GenBank/DDBJ databases">
        <title>The genome assembly and annotation of the cricket Gryllus longicercus Weissman &amp; Gray.</title>
        <authorList>
            <person name="Szrajer S."/>
            <person name="Gray D."/>
            <person name="Ylla G."/>
        </authorList>
    </citation>
    <scope>NUCLEOTIDE SEQUENCE [LARGE SCALE GENOMIC DNA]</scope>
    <source>
        <strain evidence="2">DAG 2021-001</strain>
        <tissue evidence="2">Whole body minus gut</tissue>
    </source>
</reference>
<evidence type="ECO:0000313" key="3">
    <source>
        <dbReference type="Proteomes" id="UP001378592"/>
    </source>
</evidence>
<dbReference type="Gene3D" id="1.10.10.1450">
    <property type="match status" value="1"/>
</dbReference>
<dbReference type="AlphaFoldDB" id="A0AAN9ZH05"/>
<comment type="caution">
    <text evidence="2">The sequence shown here is derived from an EMBL/GenBank/DDBJ whole genome shotgun (WGS) entry which is preliminary data.</text>
</comment>
<gene>
    <name evidence="2" type="ORF">R5R35_009330</name>
</gene>
<feature type="domain" description="Mos1 transposase HTH" evidence="1">
    <location>
        <begin position="12"/>
        <end position="58"/>
    </location>
</feature>
<dbReference type="Proteomes" id="UP001378592">
    <property type="component" value="Unassembled WGS sequence"/>
</dbReference>
<proteinExistence type="predicted"/>
<protein>
    <recommendedName>
        <fullName evidence="1">Mos1 transposase HTH domain-containing protein</fullName>
    </recommendedName>
</protein>
<keyword evidence="3" id="KW-1185">Reference proteome</keyword>
<evidence type="ECO:0000313" key="2">
    <source>
        <dbReference type="EMBL" id="KAK7873642.1"/>
    </source>
</evidence>
<dbReference type="EMBL" id="JAZDUA010000011">
    <property type="protein sequence ID" value="KAK7873642.1"/>
    <property type="molecule type" value="Genomic_DNA"/>
</dbReference>
<dbReference type="InterPro" id="IPR052709">
    <property type="entry name" value="Transposase-MT_Hybrid"/>
</dbReference>
<dbReference type="PANTHER" id="PTHR46060:SF1">
    <property type="entry name" value="MARINER MOS1 TRANSPOSASE-LIKE PROTEIN"/>
    <property type="match status" value="1"/>
</dbReference>
<dbReference type="Pfam" id="PF17906">
    <property type="entry name" value="HTH_48"/>
    <property type="match status" value="1"/>
</dbReference>
<dbReference type="InterPro" id="IPR041426">
    <property type="entry name" value="Mos1_HTH"/>
</dbReference>
<organism evidence="2 3">
    <name type="scientific">Gryllus longicercus</name>
    <dbReference type="NCBI Taxonomy" id="2509291"/>
    <lineage>
        <taxon>Eukaryota</taxon>
        <taxon>Metazoa</taxon>
        <taxon>Ecdysozoa</taxon>
        <taxon>Arthropoda</taxon>
        <taxon>Hexapoda</taxon>
        <taxon>Insecta</taxon>
        <taxon>Pterygota</taxon>
        <taxon>Neoptera</taxon>
        <taxon>Polyneoptera</taxon>
        <taxon>Orthoptera</taxon>
        <taxon>Ensifera</taxon>
        <taxon>Gryllidea</taxon>
        <taxon>Grylloidea</taxon>
        <taxon>Gryllidae</taxon>
        <taxon>Gryllinae</taxon>
        <taxon>Gryllus</taxon>
    </lineage>
</organism>
<sequence>MATRLETWSKLEVRSVVRFLTAKGLSPTEIHKELVAVYGEAVMSRKQVSVWSNAFKHGRVNLEDKPRC</sequence>
<name>A0AAN9ZH05_9ORTH</name>